<dbReference type="Pfam" id="PF00398">
    <property type="entry name" value="RrnaAD"/>
    <property type="match status" value="1"/>
</dbReference>
<name>A0A9X2E5Z8_9NOCA</name>
<dbReference type="InterPro" id="IPR020598">
    <property type="entry name" value="rRNA_Ade_methylase_Trfase_N"/>
</dbReference>
<evidence type="ECO:0000256" key="2">
    <source>
        <dbReference type="ARBA" id="ARBA00022679"/>
    </source>
</evidence>
<dbReference type="InterPro" id="IPR023165">
    <property type="entry name" value="rRNA_Ade_diMease-like_C"/>
</dbReference>
<dbReference type="EMBL" id="JAMRXG010000006">
    <property type="protein sequence ID" value="MCM6774927.1"/>
    <property type="molecule type" value="Genomic_DNA"/>
</dbReference>
<gene>
    <name evidence="7" type="ORF">NDR86_15740</name>
</gene>
<evidence type="ECO:0000259" key="6">
    <source>
        <dbReference type="SMART" id="SM00650"/>
    </source>
</evidence>
<comment type="caution">
    <text evidence="7">The sequence shown here is derived from an EMBL/GenBank/DDBJ whole genome shotgun (WGS) entry which is preliminary data.</text>
</comment>
<accession>A0A9X2E5Z8</accession>
<dbReference type="SMART" id="SM00650">
    <property type="entry name" value="rADc"/>
    <property type="match status" value="1"/>
</dbReference>
<organism evidence="7 8">
    <name type="scientific">Nocardia pulmonis</name>
    <dbReference type="NCBI Taxonomy" id="2951408"/>
    <lineage>
        <taxon>Bacteria</taxon>
        <taxon>Bacillati</taxon>
        <taxon>Actinomycetota</taxon>
        <taxon>Actinomycetes</taxon>
        <taxon>Mycobacteriales</taxon>
        <taxon>Nocardiaceae</taxon>
        <taxon>Nocardia</taxon>
    </lineage>
</organism>
<dbReference type="AlphaFoldDB" id="A0A9X2E5Z8"/>
<keyword evidence="2 5" id="KW-0808">Transferase</keyword>
<evidence type="ECO:0000313" key="8">
    <source>
        <dbReference type="Proteomes" id="UP001139157"/>
    </source>
</evidence>
<dbReference type="Gene3D" id="1.10.8.100">
    <property type="entry name" value="Ribosomal RNA adenine dimethylase-like, domain 2"/>
    <property type="match status" value="1"/>
</dbReference>
<sequence>MRWCLAAPGLTSATLVTQLEFARKHSGDYGRWSKLTVGEWPWTALRLGPKIARTSFHPVPRVDAAVLHLERRATPLLPGATRADYRALVEIGFAGTGGCLTASLRRRFPAKAVRRACAAAGIPEGVPVGYVPPDAWVILFRYLAR</sequence>
<reference evidence="7" key="1">
    <citation type="submission" date="2022-06" db="EMBL/GenBank/DDBJ databases">
        <title>Novel species in genus nocardia.</title>
        <authorList>
            <person name="Li F."/>
        </authorList>
    </citation>
    <scope>NUCLEOTIDE SEQUENCE</scope>
    <source>
        <strain evidence="7">CDC141</strain>
    </source>
</reference>
<dbReference type="Gene3D" id="3.40.50.150">
    <property type="entry name" value="Vaccinia Virus protein VP39"/>
    <property type="match status" value="1"/>
</dbReference>
<comment type="caution">
    <text evidence="5">Lacks conserved residue(s) required for the propagation of feature annotation.</text>
</comment>
<proteinExistence type="inferred from homology"/>
<dbReference type="InterPro" id="IPR001737">
    <property type="entry name" value="KsgA/Erm"/>
</dbReference>
<dbReference type="InterPro" id="IPR029063">
    <property type="entry name" value="SAM-dependent_MTases_sf"/>
</dbReference>
<evidence type="ECO:0000256" key="4">
    <source>
        <dbReference type="ARBA" id="ARBA00022884"/>
    </source>
</evidence>
<keyword evidence="3 5" id="KW-0949">S-adenosyl-L-methionine</keyword>
<keyword evidence="8" id="KW-1185">Reference proteome</keyword>
<evidence type="ECO:0000256" key="3">
    <source>
        <dbReference type="ARBA" id="ARBA00022691"/>
    </source>
</evidence>
<comment type="similarity">
    <text evidence="5">Belongs to the class I-like SAM-binding methyltransferase superfamily. rRNA adenine N(6)-methyltransferase family.</text>
</comment>
<protein>
    <submittedName>
        <fullName evidence="7">rRNA adenine N-6-methyltransferase family protein</fullName>
    </submittedName>
</protein>
<dbReference type="GO" id="GO:0003723">
    <property type="term" value="F:RNA binding"/>
    <property type="evidence" value="ECO:0007669"/>
    <property type="project" value="UniProtKB-UniRule"/>
</dbReference>
<dbReference type="PROSITE" id="PS51689">
    <property type="entry name" value="SAM_RNA_A_N6_MT"/>
    <property type="match status" value="1"/>
</dbReference>
<dbReference type="SUPFAM" id="SSF53335">
    <property type="entry name" value="S-adenosyl-L-methionine-dependent methyltransferases"/>
    <property type="match status" value="1"/>
</dbReference>
<evidence type="ECO:0000256" key="5">
    <source>
        <dbReference type="PROSITE-ProRule" id="PRU01026"/>
    </source>
</evidence>
<keyword evidence="4 5" id="KW-0694">RNA-binding</keyword>
<dbReference type="GO" id="GO:0000179">
    <property type="term" value="F:rRNA (adenine-N6,N6-)-dimethyltransferase activity"/>
    <property type="evidence" value="ECO:0007669"/>
    <property type="project" value="UniProtKB-UniRule"/>
</dbReference>
<dbReference type="Proteomes" id="UP001139157">
    <property type="component" value="Unassembled WGS sequence"/>
</dbReference>
<evidence type="ECO:0000313" key="7">
    <source>
        <dbReference type="EMBL" id="MCM6774927.1"/>
    </source>
</evidence>
<feature type="domain" description="Ribosomal RNA adenine methylase transferase N-terminal" evidence="6">
    <location>
        <begin position="1"/>
        <end position="73"/>
    </location>
</feature>
<evidence type="ECO:0000256" key="1">
    <source>
        <dbReference type="ARBA" id="ARBA00022603"/>
    </source>
</evidence>
<keyword evidence="1 5" id="KW-0489">Methyltransferase</keyword>
<feature type="binding site" evidence="5">
    <location>
        <position position="1"/>
    </location>
    <ligand>
        <name>S-adenosyl-L-methionine</name>
        <dbReference type="ChEBI" id="CHEBI:59789"/>
    </ligand>
</feature>